<feature type="chain" id="PRO_5045472571" description="Glycine zipper family protein" evidence="1">
    <location>
        <begin position="27"/>
        <end position="152"/>
    </location>
</feature>
<comment type="caution">
    <text evidence="2">The sequence shown here is derived from an EMBL/GenBank/DDBJ whole genome shotgun (WGS) entry which is preliminary data.</text>
</comment>
<evidence type="ECO:0008006" key="4">
    <source>
        <dbReference type="Google" id="ProtNLM"/>
    </source>
</evidence>
<gene>
    <name evidence="2" type="ORF">GCM10023094_09180</name>
</gene>
<evidence type="ECO:0000313" key="3">
    <source>
        <dbReference type="Proteomes" id="UP001501183"/>
    </source>
</evidence>
<sequence>MKMAKTLVMPVLVVAAVGSGIGTAAAQPGLPPLPAMPQPPALPQLPAPPQIPTADEVSGMIADRSWPDNPAKREAFQTMANEVNIGWANGGQQKMMIGSLVGAAIGCVSIFPNFMAGCMIGNVVGAGVGAAMGIDEGNPNARPAVEKFFATP</sequence>
<organism evidence="2 3">
    <name type="scientific">Rhodococcus olei</name>
    <dbReference type="NCBI Taxonomy" id="2161675"/>
    <lineage>
        <taxon>Bacteria</taxon>
        <taxon>Bacillati</taxon>
        <taxon>Actinomycetota</taxon>
        <taxon>Actinomycetes</taxon>
        <taxon>Mycobacteriales</taxon>
        <taxon>Nocardiaceae</taxon>
        <taxon>Rhodococcus</taxon>
    </lineage>
</organism>
<accession>A0ABP8NXU4</accession>
<proteinExistence type="predicted"/>
<feature type="signal peptide" evidence="1">
    <location>
        <begin position="1"/>
        <end position="26"/>
    </location>
</feature>
<evidence type="ECO:0000256" key="1">
    <source>
        <dbReference type="SAM" id="SignalP"/>
    </source>
</evidence>
<protein>
    <recommendedName>
        <fullName evidence="4">Glycine zipper family protein</fullName>
    </recommendedName>
</protein>
<evidence type="ECO:0000313" key="2">
    <source>
        <dbReference type="EMBL" id="GAA4474135.1"/>
    </source>
</evidence>
<reference evidence="3" key="1">
    <citation type="journal article" date="2019" name="Int. J. Syst. Evol. Microbiol.">
        <title>The Global Catalogue of Microorganisms (GCM) 10K type strain sequencing project: providing services to taxonomists for standard genome sequencing and annotation.</title>
        <authorList>
            <consortium name="The Broad Institute Genomics Platform"/>
            <consortium name="The Broad Institute Genome Sequencing Center for Infectious Disease"/>
            <person name="Wu L."/>
            <person name="Ma J."/>
        </authorList>
    </citation>
    <scope>NUCLEOTIDE SEQUENCE [LARGE SCALE GENOMIC DNA]</scope>
    <source>
        <strain evidence="3">JCM 32206</strain>
    </source>
</reference>
<dbReference type="EMBL" id="BAABFB010000022">
    <property type="protein sequence ID" value="GAA4474135.1"/>
    <property type="molecule type" value="Genomic_DNA"/>
</dbReference>
<keyword evidence="3" id="KW-1185">Reference proteome</keyword>
<dbReference type="Proteomes" id="UP001501183">
    <property type="component" value="Unassembled WGS sequence"/>
</dbReference>
<dbReference type="RefSeq" id="WP_345342580.1">
    <property type="nucleotide sequence ID" value="NZ_BAABFB010000022.1"/>
</dbReference>
<keyword evidence="1" id="KW-0732">Signal</keyword>
<name>A0ABP8NXU4_9NOCA</name>